<dbReference type="PANTHER" id="PTHR33677:SF5">
    <property type="entry name" value="TRANSCRIPTIONAL REPRESSOR FRMR"/>
    <property type="match status" value="1"/>
</dbReference>
<proteinExistence type="predicted"/>
<evidence type="ECO:0000313" key="1">
    <source>
        <dbReference type="EMBL" id="GAP12348.1"/>
    </source>
</evidence>
<evidence type="ECO:0000313" key="2">
    <source>
        <dbReference type="Proteomes" id="UP000055060"/>
    </source>
</evidence>
<dbReference type="Pfam" id="PF02583">
    <property type="entry name" value="Trns_repr_metal"/>
    <property type="match status" value="1"/>
</dbReference>
<sequence length="93" mass="10522">MKLQDPNSKQILIQRLRRIEGQVRGVQSMVEQERDCQEILQQLAAIRSAAQGASLAFLEQYISDCLLENSEASDREQRERLAQELVALLGKAP</sequence>
<name>A0A0S7B5C1_9CHLR</name>
<dbReference type="GO" id="GO:0045892">
    <property type="term" value="P:negative regulation of DNA-templated transcription"/>
    <property type="evidence" value="ECO:0007669"/>
    <property type="project" value="UniProtKB-ARBA"/>
</dbReference>
<gene>
    <name evidence="1" type="ORF">LARV_00081</name>
</gene>
<dbReference type="OrthoDB" id="9798732at2"/>
<dbReference type="GO" id="GO:0046872">
    <property type="term" value="F:metal ion binding"/>
    <property type="evidence" value="ECO:0007669"/>
    <property type="project" value="InterPro"/>
</dbReference>
<dbReference type="RefSeq" id="WP_075071784.1">
    <property type="nucleotide sequence ID" value="NZ_DF967972.1"/>
</dbReference>
<dbReference type="Proteomes" id="UP000055060">
    <property type="component" value="Unassembled WGS sequence"/>
</dbReference>
<dbReference type="EMBL" id="DF967972">
    <property type="protein sequence ID" value="GAP12348.1"/>
    <property type="molecule type" value="Genomic_DNA"/>
</dbReference>
<dbReference type="Gene3D" id="1.20.58.1000">
    <property type="entry name" value="Metal-sensitive repressor, helix protomer"/>
    <property type="match status" value="1"/>
</dbReference>
<dbReference type="GO" id="GO:0003677">
    <property type="term" value="F:DNA binding"/>
    <property type="evidence" value="ECO:0007669"/>
    <property type="project" value="InterPro"/>
</dbReference>
<dbReference type="STRING" id="360412.LARV_00081"/>
<protein>
    <submittedName>
        <fullName evidence="1">Uncharacterized protein conserved in bacteria</fullName>
    </submittedName>
</protein>
<dbReference type="InterPro" id="IPR003735">
    <property type="entry name" value="Metal_Tscrpt_repr"/>
</dbReference>
<dbReference type="PANTHER" id="PTHR33677">
    <property type="entry name" value="TRANSCRIPTIONAL REPRESSOR FRMR-RELATED"/>
    <property type="match status" value="1"/>
</dbReference>
<dbReference type="InterPro" id="IPR038390">
    <property type="entry name" value="Metal_Tscrpt_repr_sf"/>
</dbReference>
<keyword evidence="2" id="KW-1185">Reference proteome</keyword>
<dbReference type="AlphaFoldDB" id="A0A0S7B5C1"/>
<dbReference type="CDD" id="cd10148">
    <property type="entry name" value="CsoR-like_DUF156"/>
    <property type="match status" value="1"/>
</dbReference>
<reference evidence="1" key="1">
    <citation type="submission" date="2015-07" db="EMBL/GenBank/DDBJ databases">
        <title>Draft Genome Sequences of Anaerolinea thermolimosa IMO-1, Bellilinea caldifistulae GOMI-1, Leptolinea tardivitalis YMTK-2, Levilinea saccharolytica KIBI-1,Longilinea arvoryzae KOME-1, Previously Described as Members of the Anaerolineaceae (Chloroflexi).</title>
        <authorList>
            <person name="Sekiguchi Y."/>
            <person name="Ohashi A."/>
            <person name="Matsuura N."/>
            <person name="Tourlousse M.D."/>
        </authorList>
    </citation>
    <scope>NUCLEOTIDE SEQUENCE [LARGE SCALE GENOMIC DNA]</scope>
    <source>
        <strain evidence="1">KOME-1</strain>
    </source>
</reference>
<accession>A0A0S7B5C1</accession>
<organism evidence="1">
    <name type="scientific">Longilinea arvoryzae</name>
    <dbReference type="NCBI Taxonomy" id="360412"/>
    <lineage>
        <taxon>Bacteria</taxon>
        <taxon>Bacillati</taxon>
        <taxon>Chloroflexota</taxon>
        <taxon>Anaerolineae</taxon>
        <taxon>Anaerolineales</taxon>
        <taxon>Anaerolineaceae</taxon>
        <taxon>Longilinea</taxon>
    </lineage>
</organism>